<dbReference type="Gene3D" id="3.40.50.720">
    <property type="entry name" value="NAD(P)-binding Rossmann-like Domain"/>
    <property type="match status" value="1"/>
</dbReference>
<evidence type="ECO:0000259" key="1">
    <source>
        <dbReference type="Pfam" id="PF01370"/>
    </source>
</evidence>
<dbReference type="PANTHER" id="PTHR43245:SF13">
    <property type="entry name" value="UDP-D-APIOSE_UDP-D-XYLOSE SYNTHASE 2"/>
    <property type="match status" value="1"/>
</dbReference>
<dbReference type="InterPro" id="IPR036291">
    <property type="entry name" value="NAD(P)-bd_dom_sf"/>
</dbReference>
<dbReference type="PANTHER" id="PTHR43245">
    <property type="entry name" value="BIFUNCTIONAL POLYMYXIN RESISTANCE PROTEIN ARNA"/>
    <property type="match status" value="1"/>
</dbReference>
<keyword evidence="3" id="KW-1185">Reference proteome</keyword>
<gene>
    <name evidence="2" type="ORF">PABY_19340</name>
</gene>
<accession>A0ABN6ZQ45</accession>
<organism evidence="2 3">
    <name type="scientific">Pyrodictium abyssi</name>
    <dbReference type="NCBI Taxonomy" id="54256"/>
    <lineage>
        <taxon>Archaea</taxon>
        <taxon>Thermoproteota</taxon>
        <taxon>Thermoprotei</taxon>
        <taxon>Desulfurococcales</taxon>
        <taxon>Pyrodictiaceae</taxon>
        <taxon>Pyrodictium</taxon>
    </lineage>
</organism>
<feature type="domain" description="NAD-dependent epimerase/dehydratase" evidence="1">
    <location>
        <begin position="3"/>
        <end position="243"/>
    </location>
</feature>
<dbReference type="SUPFAM" id="SSF51735">
    <property type="entry name" value="NAD(P)-binding Rossmann-fold domains"/>
    <property type="match status" value="1"/>
</dbReference>
<dbReference type="Proteomes" id="UP001341135">
    <property type="component" value="Chromosome"/>
</dbReference>
<evidence type="ECO:0000313" key="2">
    <source>
        <dbReference type="EMBL" id="BES82367.1"/>
    </source>
</evidence>
<protein>
    <submittedName>
        <fullName evidence="2">SDR family oxidoreductase</fullName>
    </submittedName>
</protein>
<dbReference type="Pfam" id="PF01370">
    <property type="entry name" value="Epimerase"/>
    <property type="match status" value="1"/>
</dbReference>
<reference evidence="2 3" key="1">
    <citation type="submission" date="2023-09" db="EMBL/GenBank/DDBJ databases">
        <title>Pyrofollis japonicus gen. nov. sp. nov., a novel member of the family Pyrodictiaceae isolated from the Iheya North hydrothermal field.</title>
        <authorList>
            <person name="Miyazaki U."/>
            <person name="Sanari M."/>
            <person name="Tame A."/>
            <person name="Kitajima M."/>
            <person name="Okamoto A."/>
            <person name="Sawayama S."/>
            <person name="Miyazaki J."/>
            <person name="Takai K."/>
            <person name="Nakagawa S."/>
        </authorList>
    </citation>
    <scope>NUCLEOTIDE SEQUENCE [LARGE SCALE GENOMIC DNA]</scope>
    <source>
        <strain evidence="2 3">AV2</strain>
    </source>
</reference>
<evidence type="ECO:0000313" key="3">
    <source>
        <dbReference type="Proteomes" id="UP001341135"/>
    </source>
</evidence>
<proteinExistence type="predicted"/>
<dbReference type="EMBL" id="AP028907">
    <property type="protein sequence ID" value="BES82367.1"/>
    <property type="molecule type" value="Genomic_DNA"/>
</dbReference>
<dbReference type="InterPro" id="IPR050177">
    <property type="entry name" value="Lipid_A_modif_metabolic_enz"/>
</dbReference>
<name>A0ABN6ZQ45_9CREN</name>
<sequence length="317" mass="35404">MLVLVTGGSGFIGSHTVERLVEQGYTVIVVDNYYAGSPERLSSIPRERLVLVEADVSDWRGFWERVSRIARPGDIAGIVHLAALVSIVEVMEKPWLGIDVNVKGTLNVLELARRLDVERVVFASSVAVYGEPKYLPIDEEHPLEPANLYGETKLMGERLLWRYQRDYGLKPIALRYFNVYGPGMRGGPYAGVVHKFITTLLEGGTPAIYGDGEQTRDFVYVGDVAEANWKALETGYVGAVNIGTGTETSINQLYKLICGLVGRCPEPRRLPPRPGDVRRSRAAIDRAREALGWQPRISLEKGLRRTLEYYMAKRKPD</sequence>
<dbReference type="InterPro" id="IPR001509">
    <property type="entry name" value="Epimerase_deHydtase"/>
</dbReference>
<dbReference type="Gene3D" id="3.90.25.10">
    <property type="entry name" value="UDP-galactose 4-epimerase, domain 1"/>
    <property type="match status" value="1"/>
</dbReference>